<dbReference type="EMBL" id="NRDI02000001">
    <property type="protein sequence ID" value="KAI1520816.1"/>
    <property type="molecule type" value="Genomic_DNA"/>
</dbReference>
<reference evidence="9 11" key="1">
    <citation type="journal article" date="2018" name="BMC Genomics">
        <title>Comparative genomics of the wheat fungal pathogen Pyrenophora tritici-repentis reveals chromosomal variations and genome plasticity.</title>
        <authorList>
            <person name="Moolhuijzen P."/>
            <person name="See P.T."/>
            <person name="Hane J.K."/>
            <person name="Shi G."/>
            <person name="Liu Z."/>
            <person name="Oliver R.P."/>
            <person name="Moffat C.S."/>
        </authorList>
    </citation>
    <scope>NUCLEOTIDE SEQUENCE [LARGE SCALE GENOMIC DNA]</scope>
    <source>
        <strain evidence="9">M4</strain>
    </source>
</reference>
<dbReference type="EMBL" id="NQIK02000001">
    <property type="protein sequence ID" value="KAF7577045.1"/>
    <property type="molecule type" value="Genomic_DNA"/>
</dbReference>
<dbReference type="GO" id="GO:0016020">
    <property type="term" value="C:membrane"/>
    <property type="evidence" value="ECO:0007669"/>
    <property type="project" value="UniProtKB-SubCell"/>
</dbReference>
<evidence type="ECO:0000313" key="9">
    <source>
        <dbReference type="EMBL" id="KAF7577045.1"/>
    </source>
</evidence>
<reference evidence="10" key="2">
    <citation type="submission" date="2021-05" db="EMBL/GenBank/DDBJ databases">
        <authorList>
            <person name="Moolhuijzen P.M."/>
            <person name="Moffat C.S."/>
        </authorList>
    </citation>
    <scope>NUCLEOTIDE SEQUENCE</scope>
    <source>
        <strain evidence="10">86-124</strain>
    </source>
</reference>
<evidence type="ECO:0000313" key="10">
    <source>
        <dbReference type="EMBL" id="KAI1520816.1"/>
    </source>
</evidence>
<evidence type="ECO:0000313" key="12">
    <source>
        <dbReference type="Proteomes" id="UP000249757"/>
    </source>
</evidence>
<protein>
    <recommendedName>
        <fullName evidence="8">Rhodopsin domain-containing protein</fullName>
    </recommendedName>
</protein>
<evidence type="ECO:0000256" key="4">
    <source>
        <dbReference type="ARBA" id="ARBA00023136"/>
    </source>
</evidence>
<feature type="compositionally biased region" description="Polar residues" evidence="6">
    <location>
        <begin position="276"/>
        <end position="289"/>
    </location>
</feature>
<comment type="subcellular location">
    <subcellularLocation>
        <location evidence="1">Membrane</location>
        <topology evidence="1">Multi-pass membrane protein</topology>
    </subcellularLocation>
</comment>
<evidence type="ECO:0000256" key="1">
    <source>
        <dbReference type="ARBA" id="ARBA00004141"/>
    </source>
</evidence>
<evidence type="ECO:0000313" key="11">
    <source>
        <dbReference type="Proteomes" id="UP000245464"/>
    </source>
</evidence>
<dbReference type="Proteomes" id="UP000245464">
    <property type="component" value="Chromosome 1"/>
</dbReference>
<feature type="transmembrane region" description="Helical" evidence="7">
    <location>
        <begin position="28"/>
        <end position="47"/>
    </location>
</feature>
<evidence type="ECO:0000256" key="3">
    <source>
        <dbReference type="ARBA" id="ARBA00022989"/>
    </source>
</evidence>
<reference evidence="12" key="4">
    <citation type="journal article" date="2022" name="Microb. Genom.">
        <title>A global pangenome for the wheat fungal pathogen Pyrenophora tritici-repentis and prediction of effector protein structural homology.</title>
        <authorList>
            <person name="Moolhuijzen P.M."/>
            <person name="See P.T."/>
            <person name="Shi G."/>
            <person name="Powell H.R."/>
            <person name="Cockram J."/>
            <person name="Jorgensen L.N."/>
            <person name="Benslimane H."/>
            <person name="Strelkov S.E."/>
            <person name="Turner J."/>
            <person name="Liu Z."/>
            <person name="Moffat C.S."/>
        </authorList>
    </citation>
    <scope>NUCLEOTIDE SEQUENCE [LARGE SCALE GENOMIC DNA]</scope>
</reference>
<dbReference type="Pfam" id="PF20684">
    <property type="entry name" value="Fung_rhodopsin"/>
    <property type="match status" value="1"/>
</dbReference>
<dbReference type="AlphaFoldDB" id="A0A2W1FT59"/>
<feature type="region of interest" description="Disordered" evidence="6">
    <location>
        <begin position="276"/>
        <end position="296"/>
    </location>
</feature>
<dbReference type="InterPro" id="IPR049326">
    <property type="entry name" value="Rhodopsin_dom_fungi"/>
</dbReference>
<comment type="similarity">
    <text evidence="5">Belongs to the SAT4 family.</text>
</comment>
<feature type="transmembrane region" description="Helical" evidence="7">
    <location>
        <begin position="108"/>
        <end position="131"/>
    </location>
</feature>
<dbReference type="InterPro" id="IPR052337">
    <property type="entry name" value="SAT4-like"/>
</dbReference>
<keyword evidence="3 7" id="KW-1133">Transmembrane helix</keyword>
<evidence type="ECO:0000256" key="6">
    <source>
        <dbReference type="SAM" id="MobiDB-lite"/>
    </source>
</evidence>
<comment type="caution">
    <text evidence="9">The sequence shown here is derived from an EMBL/GenBank/DDBJ whole genome shotgun (WGS) entry which is preliminary data.</text>
</comment>
<name>A0A2W1FT59_9PLEO</name>
<reference evidence="10" key="3">
    <citation type="journal article" date="2022" name="bioRxiv">
        <title>A global pangenome for the wheat fungal pathogen Pyrenophora tritici-repentis and prediction of effector protein structural homology.</title>
        <authorList>
            <person name="Moolhuijzen P."/>
            <person name="See P.T."/>
            <person name="Shi G."/>
            <person name="Powell H.R."/>
            <person name="Cockram J."/>
            <person name="Jorgensen L.N."/>
            <person name="Benslimane H."/>
            <person name="Strelkov S.E."/>
            <person name="Turner J."/>
            <person name="Liu Z."/>
            <person name="Moffat C.S."/>
        </authorList>
    </citation>
    <scope>NUCLEOTIDE SEQUENCE</scope>
    <source>
        <strain evidence="10">86-124</strain>
    </source>
</reference>
<proteinExistence type="inferred from homology"/>
<accession>A0A2W1FT59</accession>
<keyword evidence="12" id="KW-1185">Reference proteome</keyword>
<organism evidence="9 11">
    <name type="scientific">Pyrenophora tritici-repentis</name>
    <dbReference type="NCBI Taxonomy" id="45151"/>
    <lineage>
        <taxon>Eukaryota</taxon>
        <taxon>Fungi</taxon>
        <taxon>Dikarya</taxon>
        <taxon>Ascomycota</taxon>
        <taxon>Pezizomycotina</taxon>
        <taxon>Dothideomycetes</taxon>
        <taxon>Pleosporomycetidae</taxon>
        <taxon>Pleosporales</taxon>
        <taxon>Pleosporineae</taxon>
        <taxon>Pleosporaceae</taxon>
        <taxon>Pyrenophora</taxon>
    </lineage>
</organism>
<keyword evidence="4 7" id="KW-0472">Membrane</keyword>
<sequence length="342" mass="38508">MATLCTVMALWRLAVRFRINIWLGLSDWLMLAGVILNFLSCIPYAVLAAKSGQGRLMQDPWWLEPGRTSNELRYIFITQCLNVYALFLVKSSICAYIMSLGFGRGYRFFIWVSVAVVVSCNFIMMLVLHFASCRPFYSRWDASIYGKCWPEVVGEALIYVYIASNIFTNLIFAAAPVVYLRRVQLSKQAQWGARIIFLFALVEIGLSIAKIPMTMKFLDSEESIWDAVDLSICSINEVCVGIIIANLPPLRRTILGSFSKFIPESYATGLGKHTSQYTASRGSQHTSKSQAERETIADDESECCILELNKRPQSSGIMKTTHVLIQNGEAHSNEVHTVKEHV</sequence>
<feature type="domain" description="Rhodopsin" evidence="8">
    <location>
        <begin position="11"/>
        <end position="253"/>
    </location>
</feature>
<feature type="transmembrane region" description="Helical" evidence="7">
    <location>
        <begin position="152"/>
        <end position="179"/>
    </location>
</feature>
<dbReference type="PANTHER" id="PTHR33048:SF163">
    <property type="entry name" value="INTEGRAL MEMBRANE PROTEIN (AFU_ORTHOLOGUE AFUA_8G05510)"/>
    <property type="match status" value="1"/>
</dbReference>
<evidence type="ECO:0000259" key="8">
    <source>
        <dbReference type="Pfam" id="PF20684"/>
    </source>
</evidence>
<feature type="transmembrane region" description="Helical" evidence="7">
    <location>
        <begin position="191"/>
        <end position="209"/>
    </location>
</feature>
<feature type="transmembrane region" description="Helical" evidence="7">
    <location>
        <begin position="81"/>
        <end position="102"/>
    </location>
</feature>
<gene>
    <name evidence="10" type="ORF">Ptr86124_001184</name>
    <name evidence="9" type="ORF">PtrM4_012850</name>
</gene>
<dbReference type="OMA" id="NEVCVGI"/>
<evidence type="ECO:0000256" key="5">
    <source>
        <dbReference type="ARBA" id="ARBA00038359"/>
    </source>
</evidence>
<evidence type="ECO:0000256" key="2">
    <source>
        <dbReference type="ARBA" id="ARBA00022692"/>
    </source>
</evidence>
<evidence type="ECO:0000256" key="7">
    <source>
        <dbReference type="SAM" id="Phobius"/>
    </source>
</evidence>
<keyword evidence="2 7" id="KW-0812">Transmembrane</keyword>
<dbReference type="OrthoDB" id="4682787at2759"/>
<dbReference type="PANTHER" id="PTHR33048">
    <property type="entry name" value="PTH11-LIKE INTEGRAL MEMBRANE PROTEIN (AFU_ORTHOLOGUE AFUA_5G11245)"/>
    <property type="match status" value="1"/>
</dbReference>
<dbReference type="Proteomes" id="UP000249757">
    <property type="component" value="Unassembled WGS sequence"/>
</dbReference>